<evidence type="ECO:0000313" key="8">
    <source>
        <dbReference type="EMBL" id="PKI54670.1"/>
    </source>
</evidence>
<evidence type="ECO:0000256" key="5">
    <source>
        <dbReference type="ARBA" id="ARBA00022729"/>
    </source>
</evidence>
<dbReference type="PANTHER" id="PTHR33109">
    <property type="entry name" value="EPIDERMAL PATTERNING FACTOR-LIKE PROTEIN 4"/>
    <property type="match status" value="1"/>
</dbReference>
<evidence type="ECO:0000256" key="7">
    <source>
        <dbReference type="RuleBase" id="RU367102"/>
    </source>
</evidence>
<comment type="similarity">
    <text evidence="2 7">Belongs to the plant cysteine rich small secretory peptide family. Epidermal patterning factor subfamily.</text>
</comment>
<dbReference type="GO" id="GO:0010052">
    <property type="term" value="P:guard cell differentiation"/>
    <property type="evidence" value="ECO:0007669"/>
    <property type="project" value="UniProtKB-UniRule"/>
</dbReference>
<dbReference type="GO" id="GO:0005576">
    <property type="term" value="C:extracellular region"/>
    <property type="evidence" value="ECO:0007669"/>
    <property type="project" value="UniProtKB-SubCell"/>
</dbReference>
<proteinExistence type="inferred from homology"/>
<keyword evidence="9" id="KW-1185">Reference proteome</keyword>
<evidence type="ECO:0000256" key="4">
    <source>
        <dbReference type="ARBA" id="ARBA00022525"/>
    </source>
</evidence>
<comment type="caution">
    <text evidence="8">The sequence shown here is derived from an EMBL/GenBank/DDBJ whole genome shotgun (WGS) entry which is preliminary data.</text>
</comment>
<comment type="subcellular location">
    <subcellularLocation>
        <location evidence="1 7">Secreted</location>
    </subcellularLocation>
</comment>
<reference evidence="8 9" key="1">
    <citation type="submission" date="2017-11" db="EMBL/GenBank/DDBJ databases">
        <title>De-novo sequencing of pomegranate (Punica granatum L.) genome.</title>
        <authorList>
            <person name="Akparov Z."/>
            <person name="Amiraslanov A."/>
            <person name="Hajiyeva S."/>
            <person name="Abbasov M."/>
            <person name="Kaur K."/>
            <person name="Hamwieh A."/>
            <person name="Solovyev V."/>
            <person name="Salamov A."/>
            <person name="Braich B."/>
            <person name="Kosarev P."/>
            <person name="Mahmoud A."/>
            <person name="Hajiyev E."/>
            <person name="Babayeva S."/>
            <person name="Izzatullayeva V."/>
            <person name="Mammadov A."/>
            <person name="Mammadov A."/>
            <person name="Sharifova S."/>
            <person name="Ojaghi J."/>
            <person name="Eynullazada K."/>
            <person name="Bayramov B."/>
            <person name="Abdulazimova A."/>
            <person name="Shahmuradov I."/>
        </authorList>
    </citation>
    <scope>NUCLEOTIDE SEQUENCE [LARGE SCALE GENOMIC DNA]</scope>
    <source>
        <strain evidence="9">cv. AG2017</strain>
        <tissue evidence="8">Leaf</tissue>
    </source>
</reference>
<dbReference type="AlphaFoldDB" id="A0A2I0JFJ7"/>
<evidence type="ECO:0000256" key="6">
    <source>
        <dbReference type="ARBA" id="ARBA00023157"/>
    </source>
</evidence>
<keyword evidence="3 7" id="KW-0217">Developmental protein</keyword>
<dbReference type="STRING" id="22663.A0A2I0JFJ7"/>
<name>A0A2I0JFJ7_PUNGR</name>
<dbReference type="Pfam" id="PF17181">
    <property type="entry name" value="EPF"/>
    <property type="match status" value="1"/>
</dbReference>
<organism evidence="8 9">
    <name type="scientific">Punica granatum</name>
    <name type="common">Pomegranate</name>
    <dbReference type="NCBI Taxonomy" id="22663"/>
    <lineage>
        <taxon>Eukaryota</taxon>
        <taxon>Viridiplantae</taxon>
        <taxon>Streptophyta</taxon>
        <taxon>Embryophyta</taxon>
        <taxon>Tracheophyta</taxon>
        <taxon>Spermatophyta</taxon>
        <taxon>Magnoliopsida</taxon>
        <taxon>eudicotyledons</taxon>
        <taxon>Gunneridae</taxon>
        <taxon>Pentapetalae</taxon>
        <taxon>rosids</taxon>
        <taxon>malvids</taxon>
        <taxon>Myrtales</taxon>
        <taxon>Lythraceae</taxon>
        <taxon>Punica</taxon>
    </lineage>
</organism>
<evidence type="ECO:0000256" key="3">
    <source>
        <dbReference type="ARBA" id="ARBA00022473"/>
    </source>
</evidence>
<accession>A0A2I0JFJ7</accession>
<evidence type="ECO:0000256" key="2">
    <source>
        <dbReference type="ARBA" id="ARBA00008127"/>
    </source>
</evidence>
<dbReference type="EMBL" id="PGOL01001775">
    <property type="protein sequence ID" value="PKI54670.1"/>
    <property type="molecule type" value="Genomic_DNA"/>
</dbReference>
<evidence type="ECO:0000313" key="9">
    <source>
        <dbReference type="Proteomes" id="UP000233551"/>
    </source>
</evidence>
<dbReference type="PANTHER" id="PTHR33109:SF4">
    <property type="entry name" value="EPIDERMAL PATTERNING FACTOR-LIKE PROTEIN 6"/>
    <property type="match status" value="1"/>
</dbReference>
<dbReference type="InterPro" id="IPR039455">
    <property type="entry name" value="EPFL"/>
</dbReference>
<evidence type="ECO:0000256" key="1">
    <source>
        <dbReference type="ARBA" id="ARBA00004613"/>
    </source>
</evidence>
<dbReference type="Proteomes" id="UP000233551">
    <property type="component" value="Unassembled WGS sequence"/>
</dbReference>
<sequence length="246" mass="26613">MEQQLRWKRNRLRFTISSSTRSPLLSPTNLLVFLILLIFAISGINSSGRIPCSSSSSSSSSITGGDNLCSLAGKAQRDHQDGNWENGLYCAVTVVGVGGPLLWLHRLRESCDCEVGNKSVSRVTDPRRGIIVHEVDDEEIREAKMEMEEQGAEVEFELAAGTATNNNNIDTDDIGRMGIGGIAGMSISSRRNLGGPGSSPPRCTSKCGKCTPCKPVHVPVPPGTPVTAEYYPEAWRCKCGNKLYMP</sequence>
<comment type="function">
    <text evidence="7">Controls stomatal patterning.</text>
</comment>
<keyword evidence="5" id="KW-0732">Signal</keyword>
<gene>
    <name evidence="8" type="ORF">CRG98_024955</name>
</gene>
<keyword evidence="6" id="KW-1015">Disulfide bond</keyword>
<protein>
    <recommendedName>
        <fullName evidence="7">Epidermal patterning factor-like protein</fullName>
    </recommendedName>
</protein>
<keyword evidence="4 7" id="KW-0964">Secreted</keyword>